<dbReference type="AlphaFoldDB" id="A0A5J5D6Q2"/>
<accession>A0A5J5D6Q2</accession>
<dbReference type="EMBL" id="VOFY01000012">
    <property type="protein sequence ID" value="KAA8587231.1"/>
    <property type="molecule type" value="Genomic_DNA"/>
</dbReference>
<feature type="non-terminal residue" evidence="4">
    <location>
        <position position="1"/>
    </location>
</feature>
<dbReference type="Gene3D" id="2.40.50.40">
    <property type="match status" value="1"/>
</dbReference>
<evidence type="ECO:0000256" key="2">
    <source>
        <dbReference type="SAM" id="MobiDB-lite"/>
    </source>
</evidence>
<keyword evidence="5" id="KW-1185">Reference proteome</keyword>
<evidence type="ECO:0000313" key="5">
    <source>
        <dbReference type="Proteomes" id="UP000327493"/>
    </source>
</evidence>
<sequence length="285" mass="31630">GIKPRGPVRGHQSPPSARSGIQLLQGTSGTSHAVTMQLCIRSLACLALLAVVLATTATAEKKITKCCTKVSVSDITAPILGYRIQRKNLPCVRAVVFKTAEGEVCSHWKQDWVFEKIKELEKLRRCSGWFLWYCRKILQLLCFFLLQQSRAWTSSLVWNYKECRNYNGRRAKLKSKGSRMGGPVVETPSRELGISGESGKNIPTVINQNFGDTNDQKQESVLHPCQCVTSSPQPCPAHLRRRPIGPSRTPPDVIGPSVPERNLEPLLANWLFVIAQSVVALGEKE</sequence>
<evidence type="ECO:0000313" key="4">
    <source>
        <dbReference type="EMBL" id="KAA8587231.1"/>
    </source>
</evidence>
<evidence type="ECO:0000256" key="1">
    <source>
        <dbReference type="ARBA" id="ARBA00022514"/>
    </source>
</evidence>
<comment type="caution">
    <text evidence="4">The sequence shown here is derived from an EMBL/GenBank/DDBJ whole genome shotgun (WGS) entry which is preliminary data.</text>
</comment>
<dbReference type="SUPFAM" id="SSF54117">
    <property type="entry name" value="Interleukin 8-like chemokines"/>
    <property type="match status" value="1"/>
</dbReference>
<name>A0A5J5D6Q2_9PERO</name>
<organism evidence="4 5">
    <name type="scientific">Etheostoma spectabile</name>
    <name type="common">orangethroat darter</name>
    <dbReference type="NCBI Taxonomy" id="54343"/>
    <lineage>
        <taxon>Eukaryota</taxon>
        <taxon>Metazoa</taxon>
        <taxon>Chordata</taxon>
        <taxon>Craniata</taxon>
        <taxon>Vertebrata</taxon>
        <taxon>Euteleostomi</taxon>
        <taxon>Actinopterygii</taxon>
        <taxon>Neopterygii</taxon>
        <taxon>Teleostei</taxon>
        <taxon>Neoteleostei</taxon>
        <taxon>Acanthomorphata</taxon>
        <taxon>Eupercaria</taxon>
        <taxon>Perciformes</taxon>
        <taxon>Percoidei</taxon>
        <taxon>Percidae</taxon>
        <taxon>Etheostomatinae</taxon>
        <taxon>Etheostoma</taxon>
    </lineage>
</organism>
<protein>
    <recommendedName>
        <fullName evidence="3">Chemokine interleukin-8-like domain-containing protein</fullName>
    </recommendedName>
</protein>
<feature type="domain" description="Chemokine interleukin-8-like" evidence="3">
    <location>
        <begin position="65"/>
        <end position="120"/>
    </location>
</feature>
<gene>
    <name evidence="4" type="ORF">FQN60_016093</name>
</gene>
<dbReference type="InterPro" id="IPR001811">
    <property type="entry name" value="Chemokine_IL8-like_dom"/>
</dbReference>
<feature type="region of interest" description="Disordered" evidence="2">
    <location>
        <begin position="1"/>
        <end position="21"/>
    </location>
</feature>
<reference evidence="4 5" key="1">
    <citation type="submission" date="2019-08" db="EMBL/GenBank/DDBJ databases">
        <title>A chromosome-level genome assembly, high-density linkage maps, and genome scans reveal the genomic architecture of hybrid incompatibilities underlying speciation via character displacement in darters (Percidae: Etheostominae).</title>
        <authorList>
            <person name="Moran R.L."/>
            <person name="Catchen J.M."/>
            <person name="Fuller R.C."/>
        </authorList>
    </citation>
    <scope>NUCLEOTIDE SEQUENCE [LARGE SCALE GENOMIC DNA]</scope>
    <source>
        <strain evidence="4">EspeVRDwgs_2016</strain>
        <tissue evidence="4">Muscle</tissue>
    </source>
</reference>
<dbReference type="InterPro" id="IPR036048">
    <property type="entry name" value="Interleukin_8-like_sf"/>
</dbReference>
<feature type="non-terminal residue" evidence="4">
    <location>
        <position position="285"/>
    </location>
</feature>
<dbReference type="GO" id="GO:0005615">
    <property type="term" value="C:extracellular space"/>
    <property type="evidence" value="ECO:0007669"/>
    <property type="project" value="UniProtKB-KW"/>
</dbReference>
<dbReference type="GO" id="GO:0008009">
    <property type="term" value="F:chemokine activity"/>
    <property type="evidence" value="ECO:0007669"/>
    <property type="project" value="InterPro"/>
</dbReference>
<keyword evidence="1" id="KW-0202">Cytokine</keyword>
<dbReference type="Pfam" id="PF00048">
    <property type="entry name" value="IL8"/>
    <property type="match status" value="1"/>
</dbReference>
<dbReference type="Proteomes" id="UP000327493">
    <property type="component" value="Chromosome 12"/>
</dbReference>
<dbReference type="GO" id="GO:0006955">
    <property type="term" value="P:immune response"/>
    <property type="evidence" value="ECO:0007669"/>
    <property type="project" value="InterPro"/>
</dbReference>
<proteinExistence type="predicted"/>
<evidence type="ECO:0000259" key="3">
    <source>
        <dbReference type="Pfam" id="PF00048"/>
    </source>
</evidence>